<dbReference type="OrthoDB" id="674818at2"/>
<feature type="transmembrane region" description="Helical" evidence="1">
    <location>
        <begin position="97"/>
        <end position="117"/>
    </location>
</feature>
<comment type="caution">
    <text evidence="3">The sequence shown here is derived from an EMBL/GenBank/DDBJ whole genome shotgun (WGS) entry which is preliminary data.</text>
</comment>
<organism evidence="3 4">
    <name type="scientific">Marinifilum flexuosum</name>
    <dbReference type="NCBI Taxonomy" id="1117708"/>
    <lineage>
        <taxon>Bacteria</taxon>
        <taxon>Pseudomonadati</taxon>
        <taxon>Bacteroidota</taxon>
        <taxon>Bacteroidia</taxon>
        <taxon>Marinilabiliales</taxon>
        <taxon>Marinifilaceae</taxon>
    </lineage>
</organism>
<keyword evidence="1" id="KW-0472">Membrane</keyword>
<keyword evidence="1" id="KW-0812">Transmembrane</keyword>
<dbReference type="InterPro" id="IPR025513">
    <property type="entry name" value="DUF4401"/>
</dbReference>
<sequence>MENDINIRKNIEYISKLEGNRFKFNENKIEKEYADSQKEKSSIAIKILSIIGGFLATLAFLGFLLIAGLYDSEAGLVITGSLFTGIAIWLNVEYKKLIIDTLSVSAYAIGLFLIVFGLTALDIGGITICILLILIALLTIGITKSYILSFISVLTINGCFIYLIFDNDVYGLIHVYDAILLVLLTYVFLNEAKLLADKRFPSKLYNPIRIGLMISLITGLVFVGQRGIFDFGIKHIWASSIITIPLTIYLISIIVKIIGITNTKLLYLIYTLSILFLIPTALSPAISGALLIILLSFLVNYKTGLVIGIISFIYFISQYYYDLNYTLLTKSIILFVSGIIFLLFYLFTHKKLGQNEKV</sequence>
<feature type="transmembrane region" description="Helical" evidence="1">
    <location>
        <begin position="265"/>
        <end position="282"/>
    </location>
</feature>
<evidence type="ECO:0000313" key="3">
    <source>
        <dbReference type="EMBL" id="RKD94526.1"/>
    </source>
</evidence>
<feature type="transmembrane region" description="Helical" evidence="1">
    <location>
        <begin position="123"/>
        <end position="140"/>
    </location>
</feature>
<feature type="domain" description="DUF4401" evidence="2">
    <location>
        <begin position="44"/>
        <end position="349"/>
    </location>
</feature>
<feature type="transmembrane region" description="Helical" evidence="1">
    <location>
        <begin position="235"/>
        <end position="258"/>
    </location>
</feature>
<dbReference type="RefSeq" id="WP_120241872.1">
    <property type="nucleotide sequence ID" value="NZ_RAPQ01000014.1"/>
</dbReference>
<name>A0A419WGQ2_9BACT</name>
<reference evidence="3 4" key="1">
    <citation type="submission" date="2018-09" db="EMBL/GenBank/DDBJ databases">
        <title>Genomic Encyclopedia of Archaeal and Bacterial Type Strains, Phase II (KMG-II): from individual species to whole genera.</title>
        <authorList>
            <person name="Goeker M."/>
        </authorList>
    </citation>
    <scope>NUCLEOTIDE SEQUENCE [LARGE SCALE GENOMIC DNA]</scope>
    <source>
        <strain evidence="3 4">DSM 21950</strain>
    </source>
</reference>
<evidence type="ECO:0000313" key="4">
    <source>
        <dbReference type="Proteomes" id="UP000284531"/>
    </source>
</evidence>
<feature type="transmembrane region" description="Helical" evidence="1">
    <location>
        <begin position="47"/>
        <end position="68"/>
    </location>
</feature>
<dbReference type="Pfam" id="PF14351">
    <property type="entry name" value="DUF4401"/>
    <property type="match status" value="1"/>
</dbReference>
<feature type="transmembrane region" description="Helical" evidence="1">
    <location>
        <begin position="147"/>
        <end position="165"/>
    </location>
</feature>
<protein>
    <submittedName>
        <fullName evidence="3">Uncharacterized protein DUF4401</fullName>
    </submittedName>
</protein>
<dbReference type="EMBL" id="RAPQ01000014">
    <property type="protein sequence ID" value="RKD94526.1"/>
    <property type="molecule type" value="Genomic_DNA"/>
</dbReference>
<keyword evidence="4" id="KW-1185">Reference proteome</keyword>
<dbReference type="Proteomes" id="UP000284531">
    <property type="component" value="Unassembled WGS sequence"/>
</dbReference>
<feature type="transmembrane region" description="Helical" evidence="1">
    <location>
        <begin position="210"/>
        <end position="229"/>
    </location>
</feature>
<evidence type="ECO:0000259" key="2">
    <source>
        <dbReference type="Pfam" id="PF14351"/>
    </source>
</evidence>
<feature type="transmembrane region" description="Helical" evidence="1">
    <location>
        <begin position="74"/>
        <end position="90"/>
    </location>
</feature>
<dbReference type="AlphaFoldDB" id="A0A419WGQ2"/>
<feature type="transmembrane region" description="Helical" evidence="1">
    <location>
        <begin position="327"/>
        <end position="347"/>
    </location>
</feature>
<feature type="transmembrane region" description="Helical" evidence="1">
    <location>
        <begin position="171"/>
        <end position="189"/>
    </location>
</feature>
<accession>A0A419WGQ2</accession>
<keyword evidence="1" id="KW-1133">Transmembrane helix</keyword>
<feature type="transmembrane region" description="Helical" evidence="1">
    <location>
        <begin position="288"/>
        <end position="315"/>
    </location>
</feature>
<proteinExistence type="predicted"/>
<evidence type="ECO:0000256" key="1">
    <source>
        <dbReference type="SAM" id="Phobius"/>
    </source>
</evidence>
<gene>
    <name evidence="3" type="ORF">BXY64_4114</name>
</gene>